<dbReference type="Gene3D" id="3.40.50.150">
    <property type="entry name" value="Vaccinia Virus protein VP39"/>
    <property type="match status" value="1"/>
</dbReference>
<feature type="domain" description="Methyltransferase type 11" evidence="1">
    <location>
        <begin position="47"/>
        <end position="128"/>
    </location>
</feature>
<evidence type="ECO:0000313" key="3">
    <source>
        <dbReference type="Proteomes" id="UP001393056"/>
    </source>
</evidence>
<dbReference type="EC" id="2.1.1.-" evidence="2"/>
<dbReference type="InterPro" id="IPR013216">
    <property type="entry name" value="Methyltransf_11"/>
</dbReference>
<keyword evidence="3" id="KW-1185">Reference proteome</keyword>
<reference evidence="2 3" key="1">
    <citation type="submission" date="2024-04" db="EMBL/GenBank/DDBJ databases">
        <title>Flavobacterium sp. DGU41 16S ribosomal RNA gene Genome sequencing and assembly.</title>
        <authorList>
            <person name="Park S."/>
        </authorList>
    </citation>
    <scope>NUCLEOTIDE SEQUENCE [LARGE SCALE GENOMIC DNA]</scope>
    <source>
        <strain evidence="2 3">DGU41</strain>
    </source>
</reference>
<organism evidence="2 3">
    <name type="scientific">Flavobacterium helocola</name>
    <dbReference type="NCBI Taxonomy" id="3139139"/>
    <lineage>
        <taxon>Bacteria</taxon>
        <taxon>Pseudomonadati</taxon>
        <taxon>Bacteroidota</taxon>
        <taxon>Flavobacteriia</taxon>
        <taxon>Flavobacteriales</taxon>
        <taxon>Flavobacteriaceae</taxon>
        <taxon>Flavobacterium</taxon>
    </lineage>
</organism>
<dbReference type="SUPFAM" id="SSF53335">
    <property type="entry name" value="S-adenosyl-L-methionine-dependent methyltransferases"/>
    <property type="match status" value="1"/>
</dbReference>
<evidence type="ECO:0000259" key="1">
    <source>
        <dbReference type="Pfam" id="PF08241"/>
    </source>
</evidence>
<dbReference type="GO" id="GO:0032259">
    <property type="term" value="P:methylation"/>
    <property type="evidence" value="ECO:0007669"/>
    <property type="project" value="UniProtKB-KW"/>
</dbReference>
<accession>A0ABU9IAW4</accession>
<dbReference type="Pfam" id="PF08241">
    <property type="entry name" value="Methyltransf_11"/>
    <property type="match status" value="1"/>
</dbReference>
<keyword evidence="2" id="KW-0489">Methyltransferase</keyword>
<keyword evidence="2" id="KW-0808">Transferase</keyword>
<protein>
    <submittedName>
        <fullName evidence="2">Class I SAM-dependent methyltransferase</fullName>
        <ecNumber evidence="2">2.1.1.-</ecNumber>
    </submittedName>
</protein>
<name>A0ABU9IAW4_9FLAO</name>
<dbReference type="InterPro" id="IPR029063">
    <property type="entry name" value="SAM-dependent_MTases_sf"/>
</dbReference>
<dbReference type="Proteomes" id="UP001393056">
    <property type="component" value="Unassembled WGS sequence"/>
</dbReference>
<proteinExistence type="predicted"/>
<dbReference type="GO" id="GO:0008168">
    <property type="term" value="F:methyltransferase activity"/>
    <property type="evidence" value="ECO:0007669"/>
    <property type="project" value="UniProtKB-KW"/>
</dbReference>
<gene>
    <name evidence="2" type="ORF">AAEO58_12765</name>
</gene>
<dbReference type="RefSeq" id="WP_341683791.1">
    <property type="nucleotide sequence ID" value="NZ_JBBYHT010000008.1"/>
</dbReference>
<comment type="caution">
    <text evidence="2">The sequence shown here is derived from an EMBL/GenBank/DDBJ whole genome shotgun (WGS) entry which is preliminary data.</text>
</comment>
<dbReference type="EMBL" id="JBBYHT010000008">
    <property type="protein sequence ID" value="MEL1248917.1"/>
    <property type="molecule type" value="Genomic_DNA"/>
</dbReference>
<evidence type="ECO:0000313" key="2">
    <source>
        <dbReference type="EMBL" id="MEL1248917.1"/>
    </source>
</evidence>
<dbReference type="CDD" id="cd02440">
    <property type="entry name" value="AdoMet_MTases"/>
    <property type="match status" value="1"/>
</dbReference>
<sequence>MNDYQIIFQKRAADYHYAMQQFPEARKHEFDNLFSGINFENDVHLLDVPSGGGYLRNYTPKNTKVTLGDFSEGFAIDEIQLVTPEKLSFESNTFDAVFSLSGMHHLKNVPQFIRECLRVTKTGGSFIFADVKKGTSVDVFLNEFVNTYNSLGHKGDFFLETSFEAFEDIQSCISICEYKEYPFQFATVSDMVTFFKLFFGLDKADDPTILHGIEQILGTKTTDKGIEVNWGLLLFQLKKA</sequence>